<dbReference type="SUPFAM" id="SSF54928">
    <property type="entry name" value="RNA-binding domain, RBD"/>
    <property type="match status" value="2"/>
</dbReference>
<dbReference type="AlphaFoldDB" id="A0A5A7QUJ1"/>
<feature type="region of interest" description="Disordered" evidence="3">
    <location>
        <begin position="1"/>
        <end position="54"/>
    </location>
</feature>
<dbReference type="InterPro" id="IPR012677">
    <property type="entry name" value="Nucleotide-bd_a/b_plait_sf"/>
</dbReference>
<feature type="compositionally biased region" description="Polar residues" evidence="3">
    <location>
        <begin position="44"/>
        <end position="54"/>
    </location>
</feature>
<evidence type="ECO:0000313" key="6">
    <source>
        <dbReference type="Proteomes" id="UP000325081"/>
    </source>
</evidence>
<dbReference type="Proteomes" id="UP000325081">
    <property type="component" value="Unassembled WGS sequence"/>
</dbReference>
<accession>A0A5A7QUJ1</accession>
<evidence type="ECO:0000256" key="3">
    <source>
        <dbReference type="SAM" id="MobiDB-lite"/>
    </source>
</evidence>
<gene>
    <name evidence="5" type="ORF">STAS_24702</name>
</gene>
<evidence type="ECO:0000259" key="4">
    <source>
        <dbReference type="PROSITE" id="PS50102"/>
    </source>
</evidence>
<name>A0A5A7QUJ1_STRAF</name>
<evidence type="ECO:0000256" key="1">
    <source>
        <dbReference type="ARBA" id="ARBA00022884"/>
    </source>
</evidence>
<dbReference type="SMART" id="SM00360">
    <property type="entry name" value="RRM"/>
    <property type="match status" value="2"/>
</dbReference>
<dbReference type="Gene3D" id="3.30.70.330">
    <property type="match status" value="2"/>
</dbReference>
<keyword evidence="6" id="KW-1185">Reference proteome</keyword>
<dbReference type="GO" id="GO:0005634">
    <property type="term" value="C:nucleus"/>
    <property type="evidence" value="ECO:0007669"/>
    <property type="project" value="TreeGrafter"/>
</dbReference>
<proteinExistence type="predicted"/>
<feature type="compositionally biased region" description="Basic residues" evidence="3">
    <location>
        <begin position="27"/>
        <end position="39"/>
    </location>
</feature>
<evidence type="ECO:0000313" key="5">
    <source>
        <dbReference type="EMBL" id="GER47591.1"/>
    </source>
</evidence>
<dbReference type="EMBL" id="BKCP01007959">
    <property type="protein sequence ID" value="GER47591.1"/>
    <property type="molecule type" value="Genomic_DNA"/>
</dbReference>
<organism evidence="5 6">
    <name type="scientific">Striga asiatica</name>
    <name type="common">Asiatic witchweed</name>
    <name type="synonym">Buchnera asiatica</name>
    <dbReference type="NCBI Taxonomy" id="4170"/>
    <lineage>
        <taxon>Eukaryota</taxon>
        <taxon>Viridiplantae</taxon>
        <taxon>Streptophyta</taxon>
        <taxon>Embryophyta</taxon>
        <taxon>Tracheophyta</taxon>
        <taxon>Spermatophyta</taxon>
        <taxon>Magnoliopsida</taxon>
        <taxon>eudicotyledons</taxon>
        <taxon>Gunneridae</taxon>
        <taxon>Pentapetalae</taxon>
        <taxon>asterids</taxon>
        <taxon>lamiids</taxon>
        <taxon>Lamiales</taxon>
        <taxon>Orobanchaceae</taxon>
        <taxon>Buchnereae</taxon>
        <taxon>Striga</taxon>
    </lineage>
</organism>
<dbReference type="PANTHER" id="PTHR48024">
    <property type="entry name" value="GEO13361P1-RELATED"/>
    <property type="match status" value="1"/>
</dbReference>
<sequence>MAKTRPRKRRLVKKYAANSPPKVEKKPTKKKLKKKKAKLPKTGSPLSDSETDPQTQIQTLLEPFSKDQLVTLVTDLSLSSASLFSLIKSAADEDVSHRKIFVHGLGWDATRDLVMSVFGPYGDIEELNVVNDRATGKCKGYAFITFRTRKSARKLLKNPKVQVGNRVTSCQLAAEGPAAPGVVSQQHFPSSDYPQRKIYVNNVPPTTNADRLRAFFEQFGEIENGPKGFDPTTGRFKGYAIFVYKTVEGAKKVLEDPLKVFDGCQLECRKAAEGKGKVAGGAASITTALQPVQPQMLAAVAAAQQAQAQTMPFLGQQMGLVNPYGGGMISSPNMGGLMGGYYGIMGGQVQGLGLGSYGVAGSYGVSAGAEGGSSGALLQNMQYLYPSGLGGQTSSYLAKAPKTNEGYSPIWLPVELAILIVWLVFDQKSC</sequence>
<feature type="compositionally biased region" description="Basic residues" evidence="3">
    <location>
        <begin position="1"/>
        <end position="13"/>
    </location>
</feature>
<reference evidence="6" key="1">
    <citation type="journal article" date="2019" name="Curr. Biol.">
        <title>Genome Sequence of Striga asiatica Provides Insight into the Evolution of Plant Parasitism.</title>
        <authorList>
            <person name="Yoshida S."/>
            <person name="Kim S."/>
            <person name="Wafula E.K."/>
            <person name="Tanskanen J."/>
            <person name="Kim Y.M."/>
            <person name="Honaas L."/>
            <person name="Yang Z."/>
            <person name="Spallek T."/>
            <person name="Conn C.E."/>
            <person name="Ichihashi Y."/>
            <person name="Cheong K."/>
            <person name="Cui S."/>
            <person name="Der J.P."/>
            <person name="Gundlach H."/>
            <person name="Jiao Y."/>
            <person name="Hori C."/>
            <person name="Ishida J.K."/>
            <person name="Kasahara H."/>
            <person name="Kiba T."/>
            <person name="Kim M.S."/>
            <person name="Koo N."/>
            <person name="Laohavisit A."/>
            <person name="Lee Y.H."/>
            <person name="Lumba S."/>
            <person name="McCourt P."/>
            <person name="Mortimer J.C."/>
            <person name="Mutuku J.M."/>
            <person name="Nomura T."/>
            <person name="Sasaki-Sekimoto Y."/>
            <person name="Seto Y."/>
            <person name="Wang Y."/>
            <person name="Wakatake T."/>
            <person name="Sakakibara H."/>
            <person name="Demura T."/>
            <person name="Yamaguchi S."/>
            <person name="Yoneyama K."/>
            <person name="Manabe R.I."/>
            <person name="Nelson D.C."/>
            <person name="Schulman A.H."/>
            <person name="Timko M.P."/>
            <person name="dePamphilis C.W."/>
            <person name="Choi D."/>
            <person name="Shirasu K."/>
        </authorList>
    </citation>
    <scope>NUCLEOTIDE SEQUENCE [LARGE SCALE GENOMIC DNA]</scope>
    <source>
        <strain evidence="6">cv. UVA1</strain>
    </source>
</reference>
<evidence type="ECO:0000256" key="2">
    <source>
        <dbReference type="PROSITE-ProRule" id="PRU00176"/>
    </source>
</evidence>
<dbReference type="PROSITE" id="PS50102">
    <property type="entry name" value="RRM"/>
    <property type="match status" value="2"/>
</dbReference>
<dbReference type="InterPro" id="IPR035979">
    <property type="entry name" value="RBD_domain_sf"/>
</dbReference>
<feature type="domain" description="RRM" evidence="4">
    <location>
        <begin position="196"/>
        <end position="273"/>
    </location>
</feature>
<comment type="caution">
    <text evidence="5">The sequence shown here is derived from an EMBL/GenBank/DDBJ whole genome shotgun (WGS) entry which is preliminary data.</text>
</comment>
<dbReference type="GO" id="GO:0003723">
    <property type="term" value="F:RNA binding"/>
    <property type="evidence" value="ECO:0007669"/>
    <property type="project" value="UniProtKB-UniRule"/>
</dbReference>
<dbReference type="Pfam" id="PF00076">
    <property type="entry name" value="RRM_1"/>
    <property type="match status" value="2"/>
</dbReference>
<dbReference type="InterPro" id="IPR050886">
    <property type="entry name" value="RNA-binding_reg"/>
</dbReference>
<dbReference type="PANTHER" id="PTHR48024:SF9">
    <property type="entry name" value="UBP1-ASSOCIATED PROTEINS 1A-RELATED"/>
    <property type="match status" value="1"/>
</dbReference>
<dbReference type="InterPro" id="IPR000504">
    <property type="entry name" value="RRM_dom"/>
</dbReference>
<keyword evidence="1 2" id="KW-0694">RNA-binding</keyword>
<dbReference type="OrthoDB" id="1875751at2759"/>
<protein>
    <submittedName>
        <fullName evidence="5">RNA-binding (RRM/RBD/RNP motifs) family protein</fullName>
    </submittedName>
</protein>
<feature type="domain" description="RRM" evidence="4">
    <location>
        <begin position="98"/>
        <end position="175"/>
    </location>
</feature>